<reference evidence="12 13" key="1">
    <citation type="journal article" date="2018" name="PLoS Genet.">
        <title>Repeat elements organise 3D genome structure and mediate transcription in the filamentous fungus Epichloe festucae.</title>
        <authorList>
            <person name="Winter D.J."/>
            <person name="Ganley A.R.D."/>
            <person name="Young C.A."/>
            <person name="Liachko I."/>
            <person name="Schardl C.L."/>
            <person name="Dupont P.Y."/>
            <person name="Berry D."/>
            <person name="Ram A."/>
            <person name="Scott B."/>
            <person name="Cox M.P."/>
        </authorList>
    </citation>
    <scope>NUCLEOTIDE SEQUENCE [LARGE SCALE GENOMIC DNA]</scope>
    <source>
        <strain evidence="12 13">Fl1</strain>
    </source>
</reference>
<evidence type="ECO:0000313" key="12">
    <source>
        <dbReference type="EMBL" id="QPG93518.1"/>
    </source>
</evidence>
<feature type="domain" description="RRM" evidence="11">
    <location>
        <begin position="340"/>
        <end position="413"/>
    </location>
</feature>
<evidence type="ECO:0000256" key="5">
    <source>
        <dbReference type="ARBA" id="ARBA00022884"/>
    </source>
</evidence>
<keyword evidence="7" id="KW-0539">Nucleus</keyword>
<dbReference type="InterPro" id="IPR034356">
    <property type="entry name" value="Slt11_RRM"/>
</dbReference>
<feature type="region of interest" description="Disordered" evidence="10">
    <location>
        <begin position="433"/>
        <end position="482"/>
    </location>
</feature>
<evidence type="ECO:0000256" key="1">
    <source>
        <dbReference type="ARBA" id="ARBA00004123"/>
    </source>
</evidence>
<dbReference type="CDD" id="cd12265">
    <property type="entry name" value="RRM_SLT11"/>
    <property type="match status" value="1"/>
</dbReference>
<dbReference type="GO" id="GO:0008380">
    <property type="term" value="P:RNA splicing"/>
    <property type="evidence" value="ECO:0007669"/>
    <property type="project" value="UniProtKB-KW"/>
</dbReference>
<dbReference type="OrthoDB" id="10259600at2759"/>
<dbReference type="InterPro" id="IPR035979">
    <property type="entry name" value="RBD_domain_sf"/>
</dbReference>
<dbReference type="InterPro" id="IPR048995">
    <property type="entry name" value="STL11/RBM22-like_N"/>
</dbReference>
<comment type="similarity">
    <text evidence="2">Belongs to the SLT11 family.</text>
</comment>
<dbReference type="Pfam" id="PF21369">
    <property type="entry name" value="STL11_N"/>
    <property type="match status" value="1"/>
</dbReference>
<dbReference type="Pfam" id="PF00076">
    <property type="entry name" value="RRM_1"/>
    <property type="match status" value="1"/>
</dbReference>
<evidence type="ECO:0000256" key="2">
    <source>
        <dbReference type="ARBA" id="ARBA00007781"/>
    </source>
</evidence>
<evidence type="ECO:0000256" key="3">
    <source>
        <dbReference type="ARBA" id="ARBA00022664"/>
    </source>
</evidence>
<dbReference type="GO" id="GO:0036002">
    <property type="term" value="F:pre-mRNA binding"/>
    <property type="evidence" value="ECO:0007669"/>
    <property type="project" value="TreeGrafter"/>
</dbReference>
<dbReference type="SUPFAM" id="SSF54928">
    <property type="entry name" value="RNA-binding domain, RBD"/>
    <property type="match status" value="1"/>
</dbReference>
<comment type="subcellular location">
    <subcellularLocation>
        <location evidence="1">Nucleus</location>
    </subcellularLocation>
</comment>
<sequence length="482" mass="52509">MTQKWGVPIGQSRTVAHSGYICNPPAYIEFTALDPLGLGPRCLVAGGAGYEYELEPSFHIRFRRWSSATVATCFSITSQIAQVGYHEICFPQHPHGRRDLYFAMPPQIKQDLNRSGWESTDFPSVCENCLPENPYVKMLKEDYGAECKLCTRPFTVFSWNGADRAQGRKKKTNICLTCARLKNCCQSCMLDLSFGLPIAVRDAALKMVAPGPQSDINREYFAQNNESLIEEGKAGTEEYEKTDDKARELLRRLANSKPYFRKGRAISESEIAGSSAGGSVSVGSGQGGPGPVRTCDSRAAAAAAGTRPRGGKGRRQAFPSAAQLPPSPKDWLPPDDKNIMSLFVTGVEDDLPEHKLRDFFKTHGKIKSLVCSHMSHCAFVNYETREAAEKAAAACQGRAVIAGCPLRVRWGQPKAIGTMNKEQRSEMLRDARVGVPRKPHQQKTIEGAGQGPVESDPSANAPVIAAPPGVDETPNYASLAGD</sequence>
<keyword evidence="6" id="KW-0508">mRNA splicing</keyword>
<keyword evidence="13" id="KW-1185">Reference proteome</keyword>
<protein>
    <submittedName>
        <fullName evidence="12">Pre-mRNA-splicing factor slt11</fullName>
    </submittedName>
</protein>
<evidence type="ECO:0000256" key="9">
    <source>
        <dbReference type="PROSITE-ProRule" id="PRU00176"/>
    </source>
</evidence>
<comment type="function">
    <text evidence="8">Involved in pre-mRNA splicing. Facilitates the cooperative formation of U2/U6 helix II in association with stem II in the spliceosome. Binds to RNA.</text>
</comment>
<accession>A0A7S9KJP3</accession>
<keyword evidence="5 9" id="KW-0694">RNA-binding</keyword>
<evidence type="ECO:0000256" key="6">
    <source>
        <dbReference type="ARBA" id="ARBA00023187"/>
    </source>
</evidence>
<dbReference type="AlphaFoldDB" id="A0A7S9KJP3"/>
<dbReference type="GO" id="GO:0071006">
    <property type="term" value="C:U2-type catalytic step 1 spliceosome"/>
    <property type="evidence" value="ECO:0007669"/>
    <property type="project" value="TreeGrafter"/>
</dbReference>
<dbReference type="PROSITE" id="PS50102">
    <property type="entry name" value="RRM"/>
    <property type="match status" value="1"/>
</dbReference>
<evidence type="ECO:0000259" key="11">
    <source>
        <dbReference type="PROSITE" id="PS50102"/>
    </source>
</evidence>
<organism evidence="12 13">
    <name type="scientific">Epichloe festucae (strain Fl1)</name>
    <dbReference type="NCBI Taxonomy" id="877507"/>
    <lineage>
        <taxon>Eukaryota</taxon>
        <taxon>Fungi</taxon>
        <taxon>Dikarya</taxon>
        <taxon>Ascomycota</taxon>
        <taxon>Pezizomycotina</taxon>
        <taxon>Sordariomycetes</taxon>
        <taxon>Hypocreomycetidae</taxon>
        <taxon>Hypocreales</taxon>
        <taxon>Clavicipitaceae</taxon>
        <taxon>Epichloe</taxon>
    </lineage>
</organism>
<feature type="region of interest" description="Disordered" evidence="10">
    <location>
        <begin position="271"/>
        <end position="290"/>
    </location>
</feature>
<dbReference type="InterPro" id="IPR012677">
    <property type="entry name" value="Nucleotide-bd_a/b_plait_sf"/>
</dbReference>
<dbReference type="GO" id="GO:0000974">
    <property type="term" value="C:Prp19 complex"/>
    <property type="evidence" value="ECO:0007669"/>
    <property type="project" value="TreeGrafter"/>
</dbReference>
<dbReference type="FunFam" id="3.30.70.330:FF:000396">
    <property type="entry name" value="Putative Pre-mRNA-splicing factor slt11"/>
    <property type="match status" value="1"/>
</dbReference>
<dbReference type="Gene3D" id="3.30.70.330">
    <property type="match status" value="1"/>
</dbReference>
<feature type="compositionally biased region" description="Low complexity" evidence="10">
    <location>
        <begin position="271"/>
        <end position="283"/>
    </location>
</feature>
<keyword evidence="3" id="KW-0507">mRNA processing</keyword>
<dbReference type="PANTHER" id="PTHR14089:SF6">
    <property type="entry name" value="PRE-MRNA-SPLICING FACTOR RBM22"/>
    <property type="match status" value="1"/>
</dbReference>
<dbReference type="Proteomes" id="UP000594364">
    <property type="component" value="Chromosome 1"/>
</dbReference>
<feature type="region of interest" description="Disordered" evidence="10">
    <location>
        <begin position="298"/>
        <end position="333"/>
    </location>
</feature>
<dbReference type="InterPro" id="IPR000504">
    <property type="entry name" value="RRM_dom"/>
</dbReference>
<dbReference type="GO" id="GO:0006397">
    <property type="term" value="P:mRNA processing"/>
    <property type="evidence" value="ECO:0007669"/>
    <property type="project" value="UniProtKB-KW"/>
</dbReference>
<name>A0A7S9KJP3_EPIFF</name>
<evidence type="ECO:0000256" key="8">
    <source>
        <dbReference type="ARBA" id="ARBA00025609"/>
    </source>
</evidence>
<dbReference type="PANTHER" id="PTHR14089">
    <property type="entry name" value="PRE-MRNA-SPLICING FACTOR RBM22"/>
    <property type="match status" value="1"/>
</dbReference>
<dbReference type="InterPro" id="IPR039171">
    <property type="entry name" value="Cwc2/Slt11"/>
</dbReference>
<dbReference type="SMART" id="SM00360">
    <property type="entry name" value="RRM"/>
    <property type="match status" value="1"/>
</dbReference>
<evidence type="ECO:0000256" key="10">
    <source>
        <dbReference type="SAM" id="MobiDB-lite"/>
    </source>
</evidence>
<evidence type="ECO:0000256" key="4">
    <source>
        <dbReference type="ARBA" id="ARBA00022728"/>
    </source>
</evidence>
<dbReference type="EMBL" id="CP031385">
    <property type="protein sequence ID" value="QPG93518.1"/>
    <property type="molecule type" value="Genomic_DNA"/>
</dbReference>
<proteinExistence type="inferred from homology"/>
<gene>
    <name evidence="12" type="primary">SLT11</name>
    <name evidence="12" type="ORF">C2857_000431</name>
</gene>
<dbReference type="GO" id="GO:0071007">
    <property type="term" value="C:U2-type catalytic step 2 spliceosome"/>
    <property type="evidence" value="ECO:0007669"/>
    <property type="project" value="TreeGrafter"/>
</dbReference>
<feature type="compositionally biased region" description="Low complexity" evidence="10">
    <location>
        <begin position="298"/>
        <end position="307"/>
    </location>
</feature>
<dbReference type="GO" id="GO:0017070">
    <property type="term" value="F:U6 snRNA binding"/>
    <property type="evidence" value="ECO:0007669"/>
    <property type="project" value="TreeGrafter"/>
</dbReference>
<evidence type="ECO:0000256" key="7">
    <source>
        <dbReference type="ARBA" id="ARBA00023242"/>
    </source>
</evidence>
<keyword evidence="4" id="KW-0747">Spliceosome</keyword>
<evidence type="ECO:0000313" key="13">
    <source>
        <dbReference type="Proteomes" id="UP000594364"/>
    </source>
</evidence>